<sequence length="259" mass="28521">MSADSVFYLETGRESELFAKAWAARLPLMVKGPTGCGKTRFVEYMAAKLGRKLITVACNEDTTATDLLGRHLLIGGETRWTDGPVTRAVREGAILYLDEVAEARADAIVVIHSLTDHRRELFLDRTGETLHAPPEFMLVVSFNPGYQRSMRELKPSTRQRFIGLGFSYPAEDLEIRIITGETGLEDKQARSLVSIAKKVRALTELSLLESVSTRLLIDAAKLIQAGLPPRYAATVAIAEPLTDDPDALAAIRQVIELTL</sequence>
<dbReference type="RefSeq" id="WP_345738771.1">
    <property type="nucleotide sequence ID" value="NZ_BAABIA010000012.1"/>
</dbReference>
<accession>A0ABP9PMC7</accession>
<dbReference type="InterPro" id="IPR011704">
    <property type="entry name" value="ATPase_dyneun-rel_AAA"/>
</dbReference>
<comment type="caution">
    <text evidence="6">The sequence shown here is derived from an EMBL/GenBank/DDBJ whole genome shotgun (WGS) entry which is preliminary data.</text>
</comment>
<evidence type="ECO:0000256" key="2">
    <source>
        <dbReference type="ARBA" id="ARBA00022741"/>
    </source>
</evidence>
<dbReference type="PANTHER" id="PTHR42759:SF7">
    <property type="entry name" value="DENITRIFICATION REGULATORY PROTEIN NIRQ"/>
    <property type="match status" value="1"/>
</dbReference>
<feature type="domain" description="CbbQ/NirQ/NorQ C-terminal" evidence="5">
    <location>
        <begin position="174"/>
        <end position="256"/>
    </location>
</feature>
<dbReference type="Pfam" id="PF07728">
    <property type="entry name" value="AAA_5"/>
    <property type="match status" value="1"/>
</dbReference>
<keyword evidence="3" id="KW-0067">ATP-binding</keyword>
<comment type="similarity">
    <text evidence="1">Belongs to the CbbQ/NirQ/NorQ/GpvN family.</text>
</comment>
<dbReference type="InterPro" id="IPR013615">
    <property type="entry name" value="CbbQ_C"/>
</dbReference>
<feature type="domain" description="ATPase dynein-related AAA" evidence="4">
    <location>
        <begin position="28"/>
        <end position="161"/>
    </location>
</feature>
<dbReference type="SUPFAM" id="SSF52540">
    <property type="entry name" value="P-loop containing nucleoside triphosphate hydrolases"/>
    <property type="match status" value="1"/>
</dbReference>
<evidence type="ECO:0000256" key="3">
    <source>
        <dbReference type="ARBA" id="ARBA00022840"/>
    </source>
</evidence>
<evidence type="ECO:0000313" key="6">
    <source>
        <dbReference type="EMBL" id="GAA5148988.1"/>
    </source>
</evidence>
<evidence type="ECO:0000256" key="1">
    <source>
        <dbReference type="ARBA" id="ARBA00009417"/>
    </source>
</evidence>
<dbReference type="EMBL" id="BAABIA010000012">
    <property type="protein sequence ID" value="GAA5148988.1"/>
    <property type="molecule type" value="Genomic_DNA"/>
</dbReference>
<name>A0ABP9PMC7_9BACT</name>
<gene>
    <name evidence="6" type="primary">nirQ</name>
    <name evidence="6" type="ORF">GCM10023213_46050</name>
</gene>
<dbReference type="InterPro" id="IPR050764">
    <property type="entry name" value="CbbQ/NirQ/NorQ/GpvN"/>
</dbReference>
<evidence type="ECO:0000259" key="4">
    <source>
        <dbReference type="Pfam" id="PF07728"/>
    </source>
</evidence>
<reference evidence="7" key="1">
    <citation type="journal article" date="2019" name="Int. J. Syst. Evol. Microbiol.">
        <title>The Global Catalogue of Microorganisms (GCM) 10K type strain sequencing project: providing services to taxonomists for standard genome sequencing and annotation.</title>
        <authorList>
            <consortium name="The Broad Institute Genomics Platform"/>
            <consortium name="The Broad Institute Genome Sequencing Center for Infectious Disease"/>
            <person name="Wu L."/>
            <person name="Ma J."/>
        </authorList>
    </citation>
    <scope>NUCLEOTIDE SEQUENCE [LARGE SCALE GENOMIC DNA]</scope>
    <source>
        <strain evidence="7">JCM 18053</strain>
    </source>
</reference>
<protein>
    <submittedName>
        <fullName evidence="6">Transcriptional regulator NirQ</fullName>
    </submittedName>
</protein>
<dbReference type="Gene3D" id="3.40.50.300">
    <property type="entry name" value="P-loop containing nucleotide triphosphate hydrolases"/>
    <property type="match status" value="1"/>
</dbReference>
<keyword evidence="7" id="KW-1185">Reference proteome</keyword>
<dbReference type="Proteomes" id="UP001499852">
    <property type="component" value="Unassembled WGS sequence"/>
</dbReference>
<dbReference type="Pfam" id="PF08406">
    <property type="entry name" value="CbbQ_C"/>
    <property type="match status" value="1"/>
</dbReference>
<evidence type="ECO:0000259" key="5">
    <source>
        <dbReference type="Pfam" id="PF08406"/>
    </source>
</evidence>
<organism evidence="6 7">
    <name type="scientific">Prosthecobacter algae</name>
    <dbReference type="NCBI Taxonomy" id="1144682"/>
    <lineage>
        <taxon>Bacteria</taxon>
        <taxon>Pseudomonadati</taxon>
        <taxon>Verrucomicrobiota</taxon>
        <taxon>Verrucomicrobiia</taxon>
        <taxon>Verrucomicrobiales</taxon>
        <taxon>Verrucomicrobiaceae</taxon>
        <taxon>Prosthecobacter</taxon>
    </lineage>
</organism>
<dbReference type="PANTHER" id="PTHR42759">
    <property type="entry name" value="MOXR FAMILY PROTEIN"/>
    <property type="match status" value="1"/>
</dbReference>
<evidence type="ECO:0000313" key="7">
    <source>
        <dbReference type="Proteomes" id="UP001499852"/>
    </source>
</evidence>
<dbReference type="InterPro" id="IPR027417">
    <property type="entry name" value="P-loop_NTPase"/>
</dbReference>
<proteinExistence type="inferred from homology"/>
<keyword evidence="2" id="KW-0547">Nucleotide-binding</keyword>